<evidence type="ECO:0000256" key="1">
    <source>
        <dbReference type="SAM" id="Phobius"/>
    </source>
</evidence>
<keyword evidence="1" id="KW-0472">Membrane</keyword>
<feature type="transmembrane region" description="Helical" evidence="1">
    <location>
        <begin position="12"/>
        <end position="29"/>
    </location>
</feature>
<sequence>MEIEEWKIKFGVILIIASIVLYGITMTLFHGEEAVFHFFVDIAFVPIEILVVTLILDNIIEKKEKEAQLEKIDMILGVFFSEIGNDLLRTFSSINEENDDLIVKIKNIDTWTKKDFKNAYEIMEKSRRKFKLSIPNEEAQEFIKDLKEFMQDKRLFLIDLVENPNLLEKAEFSNLLLALFHLHDELEQRTELEKIDSTDFKHLLGDIDRVYGTLTYQWVKYLEYLSKNYPYMMSITIRTNPFDPNSSIYVTA</sequence>
<accession>A0A166C7A5</accession>
<evidence type="ECO:0000313" key="2">
    <source>
        <dbReference type="EMBL" id="KZX14204.1"/>
    </source>
</evidence>
<dbReference type="PATRIC" id="fig|66851.6.peg.137"/>
<protein>
    <submittedName>
        <fullName evidence="2">Uncharacterized protein</fullName>
    </submittedName>
</protein>
<dbReference type="STRING" id="66851.MBORA_01100"/>
<proteinExistence type="predicted"/>
<dbReference type="OrthoDB" id="56871at2157"/>
<reference evidence="3" key="1">
    <citation type="journal article" date="2016" name="Genome Announc.">
        <title>Draft Genome Sequences of Methanobrevibacter curvatus DSM11111, Methanobrevibacter cuticularis DSM11139, Methanobrevibacter filiformis DSM11501, and Methanobrevibacter oralis DSM7256.</title>
        <authorList>
            <person name="Poehlein A."/>
            <person name="Seedorf H."/>
        </authorList>
    </citation>
    <scope>NUCLEOTIDE SEQUENCE [LARGE SCALE GENOMIC DNA]</scope>
    <source>
        <strain evidence="3">DSM 7256 / JCM 30027 / ZR</strain>
    </source>
</reference>
<feature type="transmembrane region" description="Helical" evidence="1">
    <location>
        <begin position="35"/>
        <end position="56"/>
    </location>
</feature>
<name>A0A166C7A5_METOA</name>
<dbReference type="EMBL" id="LWMU01000022">
    <property type="protein sequence ID" value="KZX14204.1"/>
    <property type="molecule type" value="Genomic_DNA"/>
</dbReference>
<keyword evidence="1" id="KW-0812">Transmembrane</keyword>
<organism evidence="2 3">
    <name type="scientific">Methanobrevibacter oralis</name>
    <dbReference type="NCBI Taxonomy" id="66851"/>
    <lineage>
        <taxon>Archaea</taxon>
        <taxon>Methanobacteriati</taxon>
        <taxon>Methanobacteriota</taxon>
        <taxon>Methanomada group</taxon>
        <taxon>Methanobacteria</taxon>
        <taxon>Methanobacteriales</taxon>
        <taxon>Methanobacteriaceae</taxon>
        <taxon>Methanobrevibacter</taxon>
    </lineage>
</organism>
<dbReference type="Proteomes" id="UP000077428">
    <property type="component" value="Unassembled WGS sequence"/>
</dbReference>
<dbReference type="RefSeq" id="WP_042692887.1">
    <property type="nucleotide sequence ID" value="NZ_CABMAB010000015.1"/>
</dbReference>
<comment type="caution">
    <text evidence="2">The sequence shown here is derived from an EMBL/GenBank/DDBJ whole genome shotgun (WGS) entry which is preliminary data.</text>
</comment>
<gene>
    <name evidence="2" type="ORF">MBORA_01100</name>
</gene>
<evidence type="ECO:0000313" key="3">
    <source>
        <dbReference type="Proteomes" id="UP000077428"/>
    </source>
</evidence>
<keyword evidence="1" id="KW-1133">Transmembrane helix</keyword>
<keyword evidence="3" id="KW-1185">Reference proteome</keyword>
<dbReference type="AlphaFoldDB" id="A0A166C7A5"/>